<proteinExistence type="inferred from homology"/>
<dbReference type="OrthoDB" id="71231at2759"/>
<evidence type="ECO:0000313" key="10">
    <source>
        <dbReference type="EMBL" id="VFT94471.1"/>
    </source>
</evidence>
<evidence type="ECO:0000256" key="3">
    <source>
        <dbReference type="ARBA" id="ARBA00022448"/>
    </source>
</evidence>
<dbReference type="AlphaFoldDB" id="A0A485L9L6"/>
<feature type="transmembrane region" description="Helical" evidence="7">
    <location>
        <begin position="106"/>
        <end position="124"/>
    </location>
</feature>
<feature type="transmembrane region" description="Helical" evidence="7">
    <location>
        <begin position="193"/>
        <end position="214"/>
    </location>
</feature>
<dbReference type="EMBL" id="VJMH01006257">
    <property type="protein sequence ID" value="KAF0690956.1"/>
    <property type="molecule type" value="Genomic_DNA"/>
</dbReference>
<dbReference type="EMBL" id="VJMH01006817">
    <property type="protein sequence ID" value="KAF0687853.1"/>
    <property type="molecule type" value="Genomic_DNA"/>
</dbReference>
<dbReference type="GO" id="GO:0016020">
    <property type="term" value="C:membrane"/>
    <property type="evidence" value="ECO:0007669"/>
    <property type="project" value="UniProtKB-SubCell"/>
</dbReference>
<feature type="transmembrane region" description="Helical" evidence="7">
    <location>
        <begin position="131"/>
        <end position="151"/>
    </location>
</feature>
<dbReference type="PANTHER" id="PTHR31585">
    <property type="entry name" value="FOLATE-BIOPTERIN TRANSPORTER 1, CHLOROPLASTIC"/>
    <property type="match status" value="1"/>
</dbReference>
<feature type="transmembrane region" description="Helical" evidence="7">
    <location>
        <begin position="495"/>
        <end position="513"/>
    </location>
</feature>
<comment type="subcellular location">
    <subcellularLocation>
        <location evidence="1">Membrane</location>
        <topology evidence="1">Multi-pass membrane protein</topology>
    </subcellularLocation>
</comment>
<evidence type="ECO:0000256" key="6">
    <source>
        <dbReference type="ARBA" id="ARBA00023136"/>
    </source>
</evidence>
<name>A0A485L9L6_9STRA</name>
<keyword evidence="4 7" id="KW-0812">Transmembrane</keyword>
<keyword evidence="6 7" id="KW-0472">Membrane</keyword>
<keyword evidence="3" id="KW-0813">Transport</keyword>
<evidence type="ECO:0000256" key="2">
    <source>
        <dbReference type="ARBA" id="ARBA00007015"/>
    </source>
</evidence>
<protein>
    <submittedName>
        <fullName evidence="10">Aste57867_17724 protein</fullName>
    </submittedName>
    <submittedName>
        <fullName evidence="11">Aste57867_20440 protein</fullName>
    </submittedName>
</protein>
<dbReference type="InterPro" id="IPR039309">
    <property type="entry name" value="BT1"/>
</dbReference>
<reference evidence="8" key="2">
    <citation type="submission" date="2019-06" db="EMBL/GenBank/DDBJ databases">
        <title>Genomics analysis of Aphanomyces spp. identifies a new class of oomycete effector associated with host adaptation.</title>
        <authorList>
            <person name="Gaulin E."/>
        </authorList>
    </citation>
    <scope>NUCLEOTIDE SEQUENCE</scope>
    <source>
        <strain evidence="8">CBS 578.67</strain>
    </source>
</reference>
<dbReference type="PANTHER" id="PTHR31585:SF5">
    <property type="entry name" value="RNA-BINDING S4 DOMAIN-CONTAINING PROTEIN"/>
    <property type="match status" value="1"/>
</dbReference>
<reference evidence="10 12" key="1">
    <citation type="submission" date="2019-03" db="EMBL/GenBank/DDBJ databases">
        <authorList>
            <person name="Gaulin E."/>
            <person name="Dumas B."/>
        </authorList>
    </citation>
    <scope>NUCLEOTIDE SEQUENCE [LARGE SCALE GENOMIC DNA]</scope>
    <source>
        <strain evidence="10">CBS 568.67</strain>
    </source>
</reference>
<keyword evidence="12" id="KW-1185">Reference proteome</keyword>
<feature type="transmembrane region" description="Helical" evidence="7">
    <location>
        <begin position="235"/>
        <end position="254"/>
    </location>
</feature>
<feature type="transmembrane region" description="Helical" evidence="7">
    <location>
        <begin position="386"/>
        <end position="406"/>
    </location>
</feature>
<dbReference type="EMBL" id="CAADRA010006840">
    <property type="protein sequence ID" value="VFT97126.1"/>
    <property type="molecule type" value="Genomic_DNA"/>
</dbReference>
<feature type="transmembrane region" description="Helical" evidence="7">
    <location>
        <begin position="65"/>
        <end position="86"/>
    </location>
</feature>
<sequence length="589" mass="64652">MNKGDRDLDLQERVSHIQSATQEDEGHGDSIDNYVAAKSPSELEDGAIAEGGAISLLSREAMGLFAQYAAIGVIYGMIPGLNYPIFNVYLQLEGYQTASYSTLVNLGWSFKVFMGMFSDCFPIFGYRRKSWMLIGWTATMVCLSVMTFSSLGEPYCNREKAAKMGSKACTKPYSSATPAEQASLFNLNAPDNGTMFIILSMFVSLGYVTAACASDAMLVEYAQREPVAIRGRIQTAVYVVRTVASTVAPIVNGFGLNGANYNGSFSFSIAPNVPYGICLVPCVFVVLTTIFVVQEKKSPGTPFREWFSNFWELLQKRVMWQICAFRFINNLFQTISSTAGSPMASLWAGVEPLNDSLSTILGNFIFSGILVVVGKCGLHWNWRWTIALGSIGVYLIDGFVIFATIWDVVRNQWFYTGVALADNVPGGIRFIISTYCAVEIADVGNEGATYGLVTTVSNLAGPFAAVIYKYIDSFFMLSQNDLMRDTNEVRWDVTYSYFIAYGCKLFALVWLFMLPPQRGPMQELKKKGGKSKLAGIILIVVFVSCLSFSVTTSIMSIFPSTKCYRIAGGNGVVDPATGKCPLVKSRKGF</sequence>
<evidence type="ECO:0000313" key="8">
    <source>
        <dbReference type="EMBL" id="KAF0687853.1"/>
    </source>
</evidence>
<feature type="transmembrane region" description="Helical" evidence="7">
    <location>
        <begin position="274"/>
        <end position="293"/>
    </location>
</feature>
<comment type="similarity">
    <text evidence="2">Belongs to the major facilitator superfamily. Folate-biopterin transporter (TC 2.A.71) family.</text>
</comment>
<dbReference type="Gene3D" id="1.20.1250.20">
    <property type="entry name" value="MFS general substrate transporter like domains"/>
    <property type="match status" value="1"/>
</dbReference>
<dbReference type="EMBL" id="CAADRA010006278">
    <property type="protein sequence ID" value="VFT94471.1"/>
    <property type="molecule type" value="Genomic_DNA"/>
</dbReference>
<evidence type="ECO:0000256" key="1">
    <source>
        <dbReference type="ARBA" id="ARBA00004141"/>
    </source>
</evidence>
<gene>
    <name evidence="10" type="primary">Aste57867_17724</name>
    <name evidence="11" type="synonym">Aste57867_20440</name>
    <name evidence="9" type="ORF">As57867_017663</name>
    <name evidence="8" type="ORF">As57867_020374</name>
    <name evidence="10" type="ORF">ASTE57867_17724</name>
    <name evidence="11" type="ORF">ASTE57867_20440</name>
</gene>
<evidence type="ECO:0000256" key="5">
    <source>
        <dbReference type="ARBA" id="ARBA00022989"/>
    </source>
</evidence>
<evidence type="ECO:0000256" key="4">
    <source>
        <dbReference type="ARBA" id="ARBA00022692"/>
    </source>
</evidence>
<keyword evidence="5 7" id="KW-1133">Transmembrane helix</keyword>
<feature type="transmembrane region" description="Helical" evidence="7">
    <location>
        <begin position="327"/>
        <end position="350"/>
    </location>
</feature>
<feature type="transmembrane region" description="Helical" evidence="7">
    <location>
        <begin position="356"/>
        <end position="374"/>
    </location>
</feature>
<evidence type="ECO:0000313" key="9">
    <source>
        <dbReference type="EMBL" id="KAF0690956.1"/>
    </source>
</evidence>
<accession>A0A485L9L6</accession>
<feature type="transmembrane region" description="Helical" evidence="7">
    <location>
        <begin position="533"/>
        <end position="558"/>
    </location>
</feature>
<dbReference type="Proteomes" id="UP000332933">
    <property type="component" value="Unassembled WGS sequence"/>
</dbReference>
<dbReference type="SUPFAM" id="SSF103473">
    <property type="entry name" value="MFS general substrate transporter"/>
    <property type="match status" value="1"/>
</dbReference>
<evidence type="ECO:0000313" key="12">
    <source>
        <dbReference type="Proteomes" id="UP000332933"/>
    </source>
</evidence>
<dbReference type="InterPro" id="IPR036259">
    <property type="entry name" value="MFS_trans_sf"/>
</dbReference>
<evidence type="ECO:0000313" key="11">
    <source>
        <dbReference type="EMBL" id="VFT97126.1"/>
    </source>
</evidence>
<organism evidence="10 12">
    <name type="scientific">Aphanomyces stellatus</name>
    <dbReference type="NCBI Taxonomy" id="120398"/>
    <lineage>
        <taxon>Eukaryota</taxon>
        <taxon>Sar</taxon>
        <taxon>Stramenopiles</taxon>
        <taxon>Oomycota</taxon>
        <taxon>Saprolegniomycetes</taxon>
        <taxon>Saprolegniales</taxon>
        <taxon>Verrucalvaceae</taxon>
        <taxon>Aphanomyces</taxon>
    </lineage>
</organism>
<evidence type="ECO:0000256" key="7">
    <source>
        <dbReference type="SAM" id="Phobius"/>
    </source>
</evidence>
<dbReference type="Pfam" id="PF03092">
    <property type="entry name" value="BT1"/>
    <property type="match status" value="1"/>
</dbReference>